<reference evidence="3" key="2">
    <citation type="journal article" date="2013" name="Nat. Commun.">
        <title>Genome of the Chinese tree shrew.</title>
        <authorList>
            <person name="Fan Y."/>
            <person name="Huang Z.Y."/>
            <person name="Cao C.C."/>
            <person name="Chen C.S."/>
            <person name="Chen Y.X."/>
            <person name="Fan D.D."/>
            <person name="He J."/>
            <person name="Hou H.L."/>
            <person name="Hu L."/>
            <person name="Hu X.T."/>
            <person name="Jiang X.T."/>
            <person name="Lai R."/>
            <person name="Lang Y.S."/>
            <person name="Liang B."/>
            <person name="Liao S.G."/>
            <person name="Mu D."/>
            <person name="Ma Y.Y."/>
            <person name="Niu Y.Y."/>
            <person name="Sun X.Q."/>
            <person name="Xia J.Q."/>
            <person name="Xiao J."/>
            <person name="Xiong Z.Q."/>
            <person name="Xu L."/>
            <person name="Yang L."/>
            <person name="Zhang Y."/>
            <person name="Zhao W."/>
            <person name="Zhao X.D."/>
            <person name="Zheng Y.T."/>
            <person name="Zhou J.M."/>
            <person name="Zhu Y.B."/>
            <person name="Zhang G.J."/>
            <person name="Wang J."/>
            <person name="Yao Y.G."/>
        </authorList>
    </citation>
    <scope>NUCLEOTIDE SEQUENCE [LARGE SCALE GENOMIC DNA]</scope>
</reference>
<accession>L9JVW8</accession>
<name>L9JVW8_TUPCH</name>
<feature type="compositionally biased region" description="Basic and acidic residues" evidence="1">
    <location>
        <begin position="57"/>
        <end position="69"/>
    </location>
</feature>
<organism evidence="2 3">
    <name type="scientific">Tupaia chinensis</name>
    <name type="common">Chinese tree shrew</name>
    <name type="synonym">Tupaia belangeri chinensis</name>
    <dbReference type="NCBI Taxonomy" id="246437"/>
    <lineage>
        <taxon>Eukaryota</taxon>
        <taxon>Metazoa</taxon>
        <taxon>Chordata</taxon>
        <taxon>Craniata</taxon>
        <taxon>Vertebrata</taxon>
        <taxon>Euteleostomi</taxon>
        <taxon>Mammalia</taxon>
        <taxon>Eutheria</taxon>
        <taxon>Euarchontoglires</taxon>
        <taxon>Scandentia</taxon>
        <taxon>Tupaiidae</taxon>
        <taxon>Tupaia</taxon>
    </lineage>
</organism>
<keyword evidence="3" id="KW-1185">Reference proteome</keyword>
<sequence>MGCPRRLGDLGGYLRQRSGLDANEDARTRHDFRLWRSAVGGAPRQQFRSSALSPRRRGAEAAERGRGDWTGRPTGSRARKGPCGDSAAPGATSGFGEVKKLRLGARPQPGFSSPGKPGETGAALKGLGRRRERDGLPVGLEADVPEDSDREPKQAASPPPLQWHFLHRLENPEPKRIKHRAFPLNAKLGAGQGSLESFPEPDPKEVAAAGTLQRCAEGGKGGKGENGLDRRTYLLGWAT</sequence>
<dbReference type="EMBL" id="KB320938">
    <property type="protein sequence ID" value="ELW54359.1"/>
    <property type="molecule type" value="Genomic_DNA"/>
</dbReference>
<reference evidence="3" key="1">
    <citation type="submission" date="2012-07" db="EMBL/GenBank/DDBJ databases">
        <title>Genome of the Chinese tree shrew, a rising model animal genetically related to primates.</title>
        <authorList>
            <person name="Zhang G."/>
            <person name="Fan Y."/>
            <person name="Yao Y."/>
            <person name="Huang Z."/>
        </authorList>
    </citation>
    <scope>NUCLEOTIDE SEQUENCE [LARGE SCALE GENOMIC DNA]</scope>
</reference>
<evidence type="ECO:0000313" key="3">
    <source>
        <dbReference type="Proteomes" id="UP000011518"/>
    </source>
</evidence>
<feature type="region of interest" description="Disordered" evidence="1">
    <location>
        <begin position="1"/>
        <end position="165"/>
    </location>
</feature>
<evidence type="ECO:0000256" key="1">
    <source>
        <dbReference type="SAM" id="MobiDB-lite"/>
    </source>
</evidence>
<dbReference type="Proteomes" id="UP000011518">
    <property type="component" value="Unassembled WGS sequence"/>
</dbReference>
<dbReference type="InParanoid" id="L9JVW8"/>
<gene>
    <name evidence="2" type="ORF">TREES_T100004518</name>
</gene>
<proteinExistence type="predicted"/>
<evidence type="ECO:0000313" key="2">
    <source>
        <dbReference type="EMBL" id="ELW54359.1"/>
    </source>
</evidence>
<dbReference type="AlphaFoldDB" id="L9JVW8"/>
<feature type="compositionally biased region" description="Basic and acidic residues" evidence="1">
    <location>
        <begin position="24"/>
        <end position="34"/>
    </location>
</feature>
<protein>
    <submittedName>
        <fullName evidence="2">Uncharacterized protein</fullName>
    </submittedName>
</protein>